<evidence type="ECO:0000256" key="1">
    <source>
        <dbReference type="SAM" id="MobiDB-lite"/>
    </source>
</evidence>
<dbReference type="EMBL" id="JAHLJV010000083">
    <property type="protein sequence ID" value="KAK1573940.1"/>
    <property type="molecule type" value="Genomic_DNA"/>
</dbReference>
<keyword evidence="3" id="KW-1185">Reference proteome</keyword>
<dbReference type="Proteomes" id="UP001230504">
    <property type="component" value="Unassembled WGS sequence"/>
</dbReference>
<reference evidence="2" key="1">
    <citation type="submission" date="2021-06" db="EMBL/GenBank/DDBJ databases">
        <title>Comparative genomics, transcriptomics and evolutionary studies reveal genomic signatures of adaptation to plant cell wall in hemibiotrophic fungi.</title>
        <authorList>
            <consortium name="DOE Joint Genome Institute"/>
            <person name="Baroncelli R."/>
            <person name="Diaz J.F."/>
            <person name="Benocci T."/>
            <person name="Peng M."/>
            <person name="Battaglia E."/>
            <person name="Haridas S."/>
            <person name="Andreopoulos W."/>
            <person name="Labutti K."/>
            <person name="Pangilinan J."/>
            <person name="Floch G.L."/>
            <person name="Makela M.R."/>
            <person name="Henrissat B."/>
            <person name="Grigoriev I.V."/>
            <person name="Crouch J.A."/>
            <person name="De Vries R.P."/>
            <person name="Sukno S.A."/>
            <person name="Thon M.R."/>
        </authorList>
    </citation>
    <scope>NUCLEOTIDE SEQUENCE</scope>
    <source>
        <strain evidence="2">CBS 125086</strain>
    </source>
</reference>
<name>A0AAD8PPC6_9PEZI</name>
<dbReference type="AlphaFoldDB" id="A0AAD8PPC6"/>
<gene>
    <name evidence="2" type="ORF">LY79DRAFT_395877</name>
</gene>
<comment type="caution">
    <text evidence="2">The sequence shown here is derived from an EMBL/GenBank/DDBJ whole genome shotgun (WGS) entry which is preliminary data.</text>
</comment>
<sequence length="152" mass="16951">MHVSCCAAVMGTVQSKALVGVGPRSTDSVSPIRESRARPTQSSSCLQTPIGFCVLLRLSPPPAPTDASNVFLFYFYLYSAYFPIKHGMNEGYAFLLMRLLSLAPRVWVCMSEENVRARFAVARPQHSMLSGKRKDIYFILKKRVEEKNKGGD</sequence>
<organism evidence="2 3">
    <name type="scientific">Colletotrichum navitas</name>
    <dbReference type="NCBI Taxonomy" id="681940"/>
    <lineage>
        <taxon>Eukaryota</taxon>
        <taxon>Fungi</taxon>
        <taxon>Dikarya</taxon>
        <taxon>Ascomycota</taxon>
        <taxon>Pezizomycotina</taxon>
        <taxon>Sordariomycetes</taxon>
        <taxon>Hypocreomycetidae</taxon>
        <taxon>Glomerellales</taxon>
        <taxon>Glomerellaceae</taxon>
        <taxon>Colletotrichum</taxon>
        <taxon>Colletotrichum graminicola species complex</taxon>
    </lineage>
</organism>
<dbReference type="GeneID" id="85437211"/>
<protein>
    <submittedName>
        <fullName evidence="2">Uncharacterized protein</fullName>
    </submittedName>
</protein>
<evidence type="ECO:0000313" key="2">
    <source>
        <dbReference type="EMBL" id="KAK1573940.1"/>
    </source>
</evidence>
<feature type="region of interest" description="Disordered" evidence="1">
    <location>
        <begin position="22"/>
        <end position="43"/>
    </location>
</feature>
<proteinExistence type="predicted"/>
<evidence type="ECO:0000313" key="3">
    <source>
        <dbReference type="Proteomes" id="UP001230504"/>
    </source>
</evidence>
<accession>A0AAD8PPC6</accession>
<dbReference type="RefSeq" id="XP_060409504.1">
    <property type="nucleotide sequence ID" value="XM_060552971.1"/>
</dbReference>